<dbReference type="EC" id="1.1.1.-" evidence="3"/>
<dbReference type="PROSITE" id="PS00061">
    <property type="entry name" value="ADH_SHORT"/>
    <property type="match status" value="1"/>
</dbReference>
<comment type="similarity">
    <text evidence="1">Belongs to the short-chain dehydrogenases/reductases (SDR) family.</text>
</comment>
<dbReference type="EMBL" id="CABVHP010000002">
    <property type="protein sequence ID" value="VVN79003.1"/>
    <property type="molecule type" value="Genomic_DNA"/>
</dbReference>
<dbReference type="RefSeq" id="WP_150636709.1">
    <property type="nucleotide sequence ID" value="NZ_CABVHP010000002.1"/>
</dbReference>
<dbReference type="FunFam" id="3.40.50.720:FF:000084">
    <property type="entry name" value="Short-chain dehydrogenase reductase"/>
    <property type="match status" value="1"/>
</dbReference>
<dbReference type="InterPro" id="IPR020904">
    <property type="entry name" value="Sc_DH/Rdtase_CS"/>
</dbReference>
<dbReference type="PANTHER" id="PTHR24321">
    <property type="entry name" value="DEHYDROGENASES, SHORT CHAIN"/>
    <property type="match status" value="1"/>
</dbReference>
<name>A0A5E7AXX3_PSEFL</name>
<evidence type="ECO:0000313" key="3">
    <source>
        <dbReference type="EMBL" id="VVN79003.1"/>
    </source>
</evidence>
<dbReference type="PRINTS" id="PR00080">
    <property type="entry name" value="SDRFAMILY"/>
</dbReference>
<accession>A0A5E7AXX3</accession>
<keyword evidence="2 3" id="KW-0560">Oxidoreductase</keyword>
<dbReference type="PANTHER" id="PTHR24321:SF8">
    <property type="entry name" value="ESTRADIOL 17-BETA-DEHYDROGENASE 8-RELATED"/>
    <property type="match status" value="1"/>
</dbReference>
<dbReference type="GO" id="GO:0016491">
    <property type="term" value="F:oxidoreductase activity"/>
    <property type="evidence" value="ECO:0007669"/>
    <property type="project" value="UniProtKB-KW"/>
</dbReference>
<dbReference type="InterPro" id="IPR036291">
    <property type="entry name" value="NAD(P)-bd_dom_sf"/>
</dbReference>
<gene>
    <name evidence="3" type="primary">linC_2</name>
    <name evidence="3" type="ORF">PS704_00944</name>
</gene>
<dbReference type="Gene3D" id="3.40.50.720">
    <property type="entry name" value="NAD(P)-binding Rossmann-like Domain"/>
    <property type="match status" value="1"/>
</dbReference>
<dbReference type="AlphaFoldDB" id="A0A5E7AXX3"/>
<dbReference type="SUPFAM" id="SSF51735">
    <property type="entry name" value="NAD(P)-binding Rossmann-fold domains"/>
    <property type="match status" value="1"/>
</dbReference>
<proteinExistence type="inferred from homology"/>
<organism evidence="3 4">
    <name type="scientific">Pseudomonas fluorescens</name>
    <dbReference type="NCBI Taxonomy" id="294"/>
    <lineage>
        <taxon>Bacteria</taxon>
        <taxon>Pseudomonadati</taxon>
        <taxon>Pseudomonadota</taxon>
        <taxon>Gammaproteobacteria</taxon>
        <taxon>Pseudomonadales</taxon>
        <taxon>Pseudomonadaceae</taxon>
        <taxon>Pseudomonas</taxon>
    </lineage>
</organism>
<protein>
    <submittedName>
        <fullName evidence="3">2,5-dichloro-2,5-cyclohexadiene-1,4-diol dehydrogenase</fullName>
        <ecNumber evidence="3">1.1.1.-</ecNumber>
    </submittedName>
</protein>
<dbReference type="NCBIfam" id="NF005559">
    <property type="entry name" value="PRK07231.1"/>
    <property type="match status" value="1"/>
</dbReference>
<dbReference type="OrthoDB" id="7064009at2"/>
<sequence length="254" mass="26514">MSDLKQRNIIVTGASGGIGRASVISFAQAGARVIMLDRDIAGLNDTVEIIQGTGGLVHAIPCDITDEAAVKAAVDEVVSRFGVLHGAFNNAGIEQSHLPLHEISAEAWDRIIKVDLTGVFYCMKHQVRAMLESGGGSIVNTASALGAVAIAAASDYVAAKHGVLGLTKAAAVDYGPQGIRVNAVLPGIIETPMILRLSQEDNFANQFQALRERHPIGRFGKPEEVAAAALWLLSDASSFVTGSSLSVDGGYLAI</sequence>
<dbReference type="InterPro" id="IPR002347">
    <property type="entry name" value="SDR_fam"/>
</dbReference>
<dbReference type="Pfam" id="PF13561">
    <property type="entry name" value="adh_short_C2"/>
    <property type="match status" value="1"/>
</dbReference>
<evidence type="ECO:0000313" key="4">
    <source>
        <dbReference type="Proteomes" id="UP000326557"/>
    </source>
</evidence>
<evidence type="ECO:0000256" key="2">
    <source>
        <dbReference type="ARBA" id="ARBA00023002"/>
    </source>
</evidence>
<dbReference type="Proteomes" id="UP000326557">
    <property type="component" value="Unassembled WGS sequence"/>
</dbReference>
<reference evidence="3 4" key="1">
    <citation type="submission" date="2019-09" db="EMBL/GenBank/DDBJ databases">
        <authorList>
            <person name="Chandra G."/>
            <person name="Truman W A."/>
        </authorList>
    </citation>
    <scope>NUCLEOTIDE SEQUENCE [LARGE SCALE GENOMIC DNA]</scope>
    <source>
        <strain evidence="3">PS704</strain>
    </source>
</reference>
<evidence type="ECO:0000256" key="1">
    <source>
        <dbReference type="ARBA" id="ARBA00006484"/>
    </source>
</evidence>
<dbReference type="PRINTS" id="PR00081">
    <property type="entry name" value="GDHRDH"/>
</dbReference>
<dbReference type="CDD" id="cd05233">
    <property type="entry name" value="SDR_c"/>
    <property type="match status" value="1"/>
</dbReference>